<sequence>MQSRTPWEGVRFAFAAAKEPGERVPIQSDFSPMPMVARGCSISFDTTG</sequence>
<reference evidence="1 2" key="1">
    <citation type="submission" date="2018-05" db="EMBL/GenBank/DDBJ databases">
        <title>Genomic Encyclopedia of Type Strains, Phase IV (KMG-IV): sequencing the most valuable type-strain genomes for metagenomic binning, comparative biology and taxonomic classification.</title>
        <authorList>
            <person name="Goeker M."/>
        </authorList>
    </citation>
    <scope>NUCLEOTIDE SEQUENCE [LARGE SCALE GENOMIC DNA]</scope>
    <source>
        <strain evidence="1 2">DSM 3183</strain>
    </source>
</reference>
<evidence type="ECO:0000313" key="1">
    <source>
        <dbReference type="EMBL" id="PXW73351.1"/>
    </source>
</evidence>
<gene>
    <name evidence="1" type="ORF">C7451_11078</name>
</gene>
<accession>A0A2V3UWV3</accession>
<comment type="caution">
    <text evidence="1">The sequence shown here is derived from an EMBL/GenBank/DDBJ whole genome shotgun (WGS) entry which is preliminary data.</text>
</comment>
<keyword evidence="2" id="KW-1185">Reference proteome</keyword>
<dbReference type="EMBL" id="QJJM01000010">
    <property type="protein sequence ID" value="PXW73351.1"/>
    <property type="molecule type" value="Genomic_DNA"/>
</dbReference>
<proteinExistence type="predicted"/>
<protein>
    <submittedName>
        <fullName evidence="1">Uncharacterized protein</fullName>
    </submittedName>
</protein>
<name>A0A2V3UWV3_9SPHN</name>
<dbReference type="Proteomes" id="UP000248014">
    <property type="component" value="Unassembled WGS sequence"/>
</dbReference>
<dbReference type="AlphaFoldDB" id="A0A2V3UWV3"/>
<organism evidence="1 2">
    <name type="scientific">Blastomonas natatoria</name>
    <dbReference type="NCBI Taxonomy" id="34015"/>
    <lineage>
        <taxon>Bacteria</taxon>
        <taxon>Pseudomonadati</taxon>
        <taxon>Pseudomonadota</taxon>
        <taxon>Alphaproteobacteria</taxon>
        <taxon>Sphingomonadales</taxon>
        <taxon>Sphingomonadaceae</taxon>
        <taxon>Blastomonas</taxon>
    </lineage>
</organism>
<evidence type="ECO:0000313" key="2">
    <source>
        <dbReference type="Proteomes" id="UP000248014"/>
    </source>
</evidence>